<comment type="subcellular location">
    <subcellularLocation>
        <location evidence="1">Nucleus</location>
    </subcellularLocation>
</comment>
<feature type="region of interest" description="Disordered" evidence="6">
    <location>
        <begin position="68"/>
        <end position="314"/>
    </location>
</feature>
<feature type="compositionally biased region" description="Low complexity" evidence="6">
    <location>
        <begin position="429"/>
        <end position="441"/>
    </location>
</feature>
<evidence type="ECO:0000259" key="7">
    <source>
        <dbReference type="Pfam" id="PF03847"/>
    </source>
</evidence>
<feature type="domain" description="Transcription initiation factor TFIID subunit 12" evidence="7">
    <location>
        <begin position="527"/>
        <end position="585"/>
    </location>
</feature>
<feature type="compositionally biased region" description="Low complexity" evidence="6">
    <location>
        <begin position="254"/>
        <end position="265"/>
    </location>
</feature>
<keyword evidence="4" id="KW-0804">Transcription</keyword>
<organism evidence="8 9">
    <name type="scientific">Apatococcus fuscideae</name>
    <dbReference type="NCBI Taxonomy" id="2026836"/>
    <lineage>
        <taxon>Eukaryota</taxon>
        <taxon>Viridiplantae</taxon>
        <taxon>Chlorophyta</taxon>
        <taxon>core chlorophytes</taxon>
        <taxon>Trebouxiophyceae</taxon>
        <taxon>Chlorellales</taxon>
        <taxon>Chlorellaceae</taxon>
        <taxon>Apatococcus</taxon>
    </lineage>
</organism>
<feature type="compositionally biased region" description="Low complexity" evidence="6">
    <location>
        <begin position="488"/>
        <end position="504"/>
    </location>
</feature>
<sequence length="637" mass="66538">MQNPNSQGDTASSAANNAQLQKQQLVQKIWPRLPEQTRLAYQNRPQGEKEAVCLAWWQKLRVHQQQQLQQRATAQQNPAGQSQASPPGQSPQSTQHSTIQRAPSPLGPMPGIQAQGGHAQAPHGQAQHGPPHGMQHGQAHHGMQHGAPHGAQHGLTPGAQHGQNQHGAPHAQIQQTAQQRVQHGTQSGAYPPHAAQNAGGQGLAKPAHSQPQPSALAQLQQQSMQQQQGIPAPTHSPRPHPGYAHSNFGTPTTQQYQQQQQQQQQGGMTQREAQAHADAYFQPTPQPVPAPGNPSGWPQQTLHQQQQQMNWQAAQQMAGLHQPASSQALASRPNTPGQGVLRPASGMGGATAAMQPAMSSALLTSAPQGVFIQAGLPMSQQLTYQGHTYPSASAGPSFSASGQPVYLPTTGQAPMRAQQPITGNQGTSVHQLMQQHVIQQQRASATAVGRPASGTPTPAAAGPRRATRGRGREGGGSKPPRKKGRVEGPAAPGNGAADGLAGADSLDMSLDRTSGAMTPESLEKLLARAVAPGNSLTGAAEGAVLQLVDDFLGGAVAFGCGLARRRKGGRLEAADIAAYLERTWCIQVPGFSGGAVPVARPHPPAPLHETRLAAVQDAAAQAIVTLPAPYDPGTVKP</sequence>
<dbReference type="PANTHER" id="PTHR12264">
    <property type="entry name" value="TRANSCRIPTION INITIATION FACTOR TFIID SUBUNIT 12"/>
    <property type="match status" value="1"/>
</dbReference>
<dbReference type="GO" id="GO:0017025">
    <property type="term" value="F:TBP-class protein binding"/>
    <property type="evidence" value="ECO:0007669"/>
    <property type="project" value="TreeGrafter"/>
</dbReference>
<feature type="region of interest" description="Disordered" evidence="6">
    <location>
        <begin position="393"/>
        <end position="514"/>
    </location>
</feature>
<dbReference type="GO" id="GO:0046982">
    <property type="term" value="F:protein heterodimerization activity"/>
    <property type="evidence" value="ECO:0007669"/>
    <property type="project" value="InterPro"/>
</dbReference>
<feature type="compositionally biased region" description="Low complexity" evidence="6">
    <location>
        <begin position="449"/>
        <end position="464"/>
    </location>
</feature>
<evidence type="ECO:0000313" key="8">
    <source>
        <dbReference type="EMBL" id="KAK9852133.1"/>
    </source>
</evidence>
<feature type="compositionally biased region" description="Low complexity" evidence="6">
    <location>
        <begin position="144"/>
        <end position="154"/>
    </location>
</feature>
<dbReference type="Pfam" id="PF03847">
    <property type="entry name" value="TFIID_20kDa"/>
    <property type="match status" value="1"/>
</dbReference>
<feature type="region of interest" description="Disordered" evidence="6">
    <location>
        <begin position="1"/>
        <end position="23"/>
    </location>
</feature>
<proteinExistence type="inferred from homology"/>
<comment type="caution">
    <text evidence="8">The sequence shown here is derived from an EMBL/GenBank/DDBJ whole genome shotgun (WGS) entry which is preliminary data.</text>
</comment>
<dbReference type="InterPro" id="IPR009072">
    <property type="entry name" value="Histone-fold"/>
</dbReference>
<evidence type="ECO:0000256" key="2">
    <source>
        <dbReference type="ARBA" id="ARBA00007530"/>
    </source>
</evidence>
<feature type="compositionally biased region" description="Low complexity" evidence="6">
    <location>
        <begin position="113"/>
        <end position="137"/>
    </location>
</feature>
<comment type="similarity">
    <text evidence="2">Belongs to the TAF12 family.</text>
</comment>
<feature type="compositionally biased region" description="Low complexity" evidence="6">
    <location>
        <begin position="393"/>
        <end position="402"/>
    </location>
</feature>
<dbReference type="GO" id="GO:0003677">
    <property type="term" value="F:DNA binding"/>
    <property type="evidence" value="ECO:0007669"/>
    <property type="project" value="TreeGrafter"/>
</dbReference>
<feature type="compositionally biased region" description="Low complexity" evidence="6">
    <location>
        <begin position="299"/>
        <end position="314"/>
    </location>
</feature>
<evidence type="ECO:0000256" key="6">
    <source>
        <dbReference type="SAM" id="MobiDB-lite"/>
    </source>
</evidence>
<evidence type="ECO:0000256" key="3">
    <source>
        <dbReference type="ARBA" id="ARBA00023015"/>
    </source>
</evidence>
<keyword evidence="3" id="KW-0805">Transcription regulation</keyword>
<evidence type="ECO:0000313" key="9">
    <source>
        <dbReference type="Proteomes" id="UP001485043"/>
    </source>
</evidence>
<feature type="compositionally biased region" description="Low complexity" evidence="6">
    <location>
        <begin position="68"/>
        <end position="93"/>
    </location>
</feature>
<evidence type="ECO:0000256" key="5">
    <source>
        <dbReference type="ARBA" id="ARBA00023242"/>
    </source>
</evidence>
<reference evidence="8 9" key="1">
    <citation type="journal article" date="2024" name="Nat. Commun.">
        <title>Phylogenomics reveals the evolutionary origins of lichenization in chlorophyte algae.</title>
        <authorList>
            <person name="Puginier C."/>
            <person name="Libourel C."/>
            <person name="Otte J."/>
            <person name="Skaloud P."/>
            <person name="Haon M."/>
            <person name="Grisel S."/>
            <person name="Petersen M."/>
            <person name="Berrin J.G."/>
            <person name="Delaux P.M."/>
            <person name="Dal Grande F."/>
            <person name="Keller J."/>
        </authorList>
    </citation>
    <scope>NUCLEOTIDE SEQUENCE [LARGE SCALE GENOMIC DNA]</scope>
    <source>
        <strain evidence="8 9">SAG 2523</strain>
    </source>
</reference>
<feature type="compositionally biased region" description="Low complexity" evidence="6">
    <location>
        <begin position="210"/>
        <end position="228"/>
    </location>
</feature>
<feature type="compositionally biased region" description="Low complexity" evidence="6">
    <location>
        <begin position="11"/>
        <end position="23"/>
    </location>
</feature>
<feature type="compositionally biased region" description="Polar residues" evidence="6">
    <location>
        <begin position="419"/>
        <end position="428"/>
    </location>
</feature>
<dbReference type="InterPro" id="IPR037794">
    <property type="entry name" value="TAF12"/>
</dbReference>
<dbReference type="EMBL" id="JALJOV010001204">
    <property type="protein sequence ID" value="KAK9852133.1"/>
    <property type="molecule type" value="Genomic_DNA"/>
</dbReference>
<keyword evidence="5" id="KW-0539">Nucleus</keyword>
<gene>
    <name evidence="8" type="ORF">WJX84_009024</name>
</gene>
<evidence type="ECO:0000256" key="1">
    <source>
        <dbReference type="ARBA" id="ARBA00004123"/>
    </source>
</evidence>
<dbReference type="GO" id="GO:0000124">
    <property type="term" value="C:SAGA complex"/>
    <property type="evidence" value="ECO:0007669"/>
    <property type="project" value="InterPro"/>
</dbReference>
<dbReference type="Gene3D" id="1.10.20.10">
    <property type="entry name" value="Histone, subunit A"/>
    <property type="match status" value="1"/>
</dbReference>
<dbReference type="Proteomes" id="UP001485043">
    <property type="component" value="Unassembled WGS sequence"/>
</dbReference>
<dbReference type="GO" id="GO:0005669">
    <property type="term" value="C:transcription factor TFIID complex"/>
    <property type="evidence" value="ECO:0007669"/>
    <property type="project" value="InterPro"/>
</dbReference>
<keyword evidence="9" id="KW-1185">Reference proteome</keyword>
<dbReference type="AlphaFoldDB" id="A0AAW1SNX4"/>
<feature type="compositionally biased region" description="Low complexity" evidence="6">
    <location>
        <begin position="172"/>
        <end position="182"/>
    </location>
</feature>
<dbReference type="InterPro" id="IPR003228">
    <property type="entry name" value="TFIID_TAF12_dom"/>
</dbReference>
<feature type="compositionally biased region" description="Polar residues" evidence="6">
    <location>
        <begin position="1"/>
        <end position="10"/>
    </location>
</feature>
<accession>A0AAW1SNX4</accession>
<dbReference type="PANTHER" id="PTHR12264:SF21">
    <property type="entry name" value="TRANSCRIPTION INITIATION FACTOR TFIID SUBUNIT 12"/>
    <property type="match status" value="1"/>
</dbReference>
<name>A0AAW1SNX4_9CHLO</name>
<protein>
    <recommendedName>
        <fullName evidence="7">Transcription initiation factor TFIID subunit 12 domain-containing protein</fullName>
    </recommendedName>
</protein>
<dbReference type="GO" id="GO:0051123">
    <property type="term" value="P:RNA polymerase II preinitiation complex assembly"/>
    <property type="evidence" value="ECO:0007669"/>
    <property type="project" value="TreeGrafter"/>
</dbReference>
<evidence type="ECO:0000256" key="4">
    <source>
        <dbReference type="ARBA" id="ARBA00023163"/>
    </source>
</evidence>